<gene>
    <name evidence="1" type="ORF">DDZ16_07430</name>
</gene>
<dbReference type="EMBL" id="QEWP01000004">
    <property type="protein sequence ID" value="PWE00176.1"/>
    <property type="molecule type" value="Genomic_DNA"/>
</dbReference>
<evidence type="ECO:0000313" key="2">
    <source>
        <dbReference type="Proteomes" id="UP000244956"/>
    </source>
</evidence>
<reference evidence="1 2" key="1">
    <citation type="submission" date="2018-05" db="EMBL/GenBank/DDBJ databases">
        <title>Marinilabilia rubrum sp. nov., isolated from saltern sediment.</title>
        <authorList>
            <person name="Zhang R."/>
        </authorList>
    </citation>
    <scope>NUCLEOTIDE SEQUENCE [LARGE SCALE GENOMIC DNA]</scope>
    <source>
        <strain evidence="1 2">WTE16</strain>
    </source>
</reference>
<protein>
    <recommendedName>
        <fullName evidence="3">Outer membrane protein beta-barrel domain-containing protein</fullName>
    </recommendedName>
</protein>
<evidence type="ECO:0008006" key="3">
    <source>
        <dbReference type="Google" id="ProtNLM"/>
    </source>
</evidence>
<organism evidence="1 2">
    <name type="scientific">Marinilabilia rubra</name>
    <dbReference type="NCBI Taxonomy" id="2162893"/>
    <lineage>
        <taxon>Bacteria</taxon>
        <taxon>Pseudomonadati</taxon>
        <taxon>Bacteroidota</taxon>
        <taxon>Bacteroidia</taxon>
        <taxon>Marinilabiliales</taxon>
        <taxon>Marinilabiliaceae</taxon>
        <taxon>Marinilabilia</taxon>
    </lineage>
</organism>
<keyword evidence="2" id="KW-1185">Reference proteome</keyword>
<evidence type="ECO:0000313" key="1">
    <source>
        <dbReference type="EMBL" id="PWE00176.1"/>
    </source>
</evidence>
<sequence length="114" mass="12639">MPLGTDNLEVPLEFSGYYGGYGSGYGGYAFQPLEANEDVTLELYSYNTINLMYSYNLRVGTKSKFVFSGGYSVPLQDDVYRVKSGHILTDKSKTFINWMAPGGFIIGVKFMLGV</sequence>
<accession>A0A2U2BAT8</accession>
<dbReference type="AlphaFoldDB" id="A0A2U2BAT8"/>
<name>A0A2U2BAT8_9BACT</name>
<comment type="caution">
    <text evidence="1">The sequence shown here is derived from an EMBL/GenBank/DDBJ whole genome shotgun (WGS) entry which is preliminary data.</text>
</comment>
<dbReference type="OrthoDB" id="1121698at2"/>
<proteinExistence type="predicted"/>
<dbReference type="Proteomes" id="UP000244956">
    <property type="component" value="Unassembled WGS sequence"/>
</dbReference>
<dbReference type="RefSeq" id="WP_109263799.1">
    <property type="nucleotide sequence ID" value="NZ_QEWP01000004.1"/>
</dbReference>